<organism evidence="1 2">
    <name type="scientific">Thermoproteota archaeon</name>
    <dbReference type="NCBI Taxonomy" id="2056631"/>
    <lineage>
        <taxon>Archaea</taxon>
        <taxon>Thermoproteota</taxon>
    </lineage>
</organism>
<proteinExistence type="predicted"/>
<sequence length="374" mass="42185">MGIFRKDFRRRLRLSIFMSRLIHFMYLAVKNFPSEATRYGSVEALLKDAVFVKKVLAKESKTDKVKNFDRYLSILFDLRNRGYTGLIEALDSLWRLTIVQKAPMDFLLSLLGMSARIPDMIKLAKACSGKISVRGSPLILTIDKFYMMALEAEYGSSAESLARTTVYVSSLKNTDIRLGLGARFSIKTIDAQKIVDAQNKGFRHLIVKPLRFYPSLLRMYRSSYKKLKAESSVAEEIKCLISETYMDANELGALINMDVSANLLAALPSISLLGGLCFPVAFEGELLKPLSREAVIKISDLSMKAYPAFFSILNIDRYPGHYMFFCFVPITLPKVALVAGSWRTEDLKISKRRRAVSRFDDLFPTIGELLARGG</sequence>
<dbReference type="EMBL" id="QMQX01000045">
    <property type="protein sequence ID" value="RLE52601.1"/>
    <property type="molecule type" value="Genomic_DNA"/>
</dbReference>
<evidence type="ECO:0000313" key="2">
    <source>
        <dbReference type="Proteomes" id="UP000272051"/>
    </source>
</evidence>
<reference evidence="1 2" key="1">
    <citation type="submission" date="2018-06" db="EMBL/GenBank/DDBJ databases">
        <title>Extensive metabolic versatility and redundancy in microbially diverse, dynamic hydrothermal sediments.</title>
        <authorList>
            <person name="Dombrowski N."/>
            <person name="Teske A."/>
            <person name="Baker B.J."/>
        </authorList>
    </citation>
    <scope>NUCLEOTIDE SEQUENCE [LARGE SCALE GENOMIC DNA]</scope>
    <source>
        <strain evidence="1">B34_G17</strain>
    </source>
</reference>
<gene>
    <name evidence="1" type="ORF">DRJ33_03345</name>
</gene>
<dbReference type="Proteomes" id="UP000272051">
    <property type="component" value="Unassembled WGS sequence"/>
</dbReference>
<evidence type="ECO:0000313" key="1">
    <source>
        <dbReference type="EMBL" id="RLE52601.1"/>
    </source>
</evidence>
<accession>A0A497EZZ8</accession>
<protein>
    <submittedName>
        <fullName evidence="1">Uncharacterized protein</fullName>
    </submittedName>
</protein>
<comment type="caution">
    <text evidence="1">The sequence shown here is derived from an EMBL/GenBank/DDBJ whole genome shotgun (WGS) entry which is preliminary data.</text>
</comment>
<dbReference type="AlphaFoldDB" id="A0A497EZZ8"/>
<name>A0A497EZZ8_9CREN</name>